<gene>
    <name evidence="1" type="ORF">JAAARDRAFT_348100</name>
</gene>
<dbReference type="EMBL" id="KL197727">
    <property type="protein sequence ID" value="KDQ54760.1"/>
    <property type="molecule type" value="Genomic_DNA"/>
</dbReference>
<dbReference type="HOGENOM" id="CLU_1643948_0_0_1"/>
<dbReference type="InParanoid" id="A0A067PLQ2"/>
<protein>
    <submittedName>
        <fullName evidence="1">Uncharacterized protein</fullName>
    </submittedName>
</protein>
<dbReference type="AlphaFoldDB" id="A0A067PLQ2"/>
<proteinExistence type="predicted"/>
<keyword evidence="2" id="KW-1185">Reference proteome</keyword>
<dbReference type="Proteomes" id="UP000027265">
    <property type="component" value="Unassembled WGS sequence"/>
</dbReference>
<evidence type="ECO:0000313" key="1">
    <source>
        <dbReference type="EMBL" id="KDQ54760.1"/>
    </source>
</evidence>
<name>A0A067PLQ2_9AGAM</name>
<sequence>MISGPLRQDVPSFLISTNEWMDDWSTAMGCWSTALTPCLRRRDEHISSQKHQDPTGRSCPRGTNPWPQRSFFHCSTVIARRHVSSTYVFLGSSSVRSCRVCQVSWKDHIEACFIWSLSSYSFPPDCRSPTIQEEKGVELAIPSDIFYVGVSLLTEKPFSIR</sequence>
<accession>A0A067PLQ2</accession>
<reference evidence="2" key="1">
    <citation type="journal article" date="2014" name="Proc. Natl. Acad. Sci. U.S.A.">
        <title>Extensive sampling of basidiomycete genomes demonstrates inadequacy of the white-rot/brown-rot paradigm for wood decay fungi.</title>
        <authorList>
            <person name="Riley R."/>
            <person name="Salamov A.A."/>
            <person name="Brown D.W."/>
            <person name="Nagy L.G."/>
            <person name="Floudas D."/>
            <person name="Held B.W."/>
            <person name="Levasseur A."/>
            <person name="Lombard V."/>
            <person name="Morin E."/>
            <person name="Otillar R."/>
            <person name="Lindquist E.A."/>
            <person name="Sun H."/>
            <person name="LaButti K.M."/>
            <person name="Schmutz J."/>
            <person name="Jabbour D."/>
            <person name="Luo H."/>
            <person name="Baker S.E."/>
            <person name="Pisabarro A.G."/>
            <person name="Walton J.D."/>
            <person name="Blanchette R.A."/>
            <person name="Henrissat B."/>
            <person name="Martin F."/>
            <person name="Cullen D."/>
            <person name="Hibbett D.S."/>
            <person name="Grigoriev I.V."/>
        </authorList>
    </citation>
    <scope>NUCLEOTIDE SEQUENCE [LARGE SCALE GENOMIC DNA]</scope>
    <source>
        <strain evidence="2">MUCL 33604</strain>
    </source>
</reference>
<organism evidence="1 2">
    <name type="scientific">Jaapia argillacea MUCL 33604</name>
    <dbReference type="NCBI Taxonomy" id="933084"/>
    <lineage>
        <taxon>Eukaryota</taxon>
        <taxon>Fungi</taxon>
        <taxon>Dikarya</taxon>
        <taxon>Basidiomycota</taxon>
        <taxon>Agaricomycotina</taxon>
        <taxon>Agaricomycetes</taxon>
        <taxon>Agaricomycetidae</taxon>
        <taxon>Jaapiales</taxon>
        <taxon>Jaapiaceae</taxon>
        <taxon>Jaapia</taxon>
    </lineage>
</organism>
<evidence type="ECO:0000313" key="2">
    <source>
        <dbReference type="Proteomes" id="UP000027265"/>
    </source>
</evidence>